<keyword evidence="4 7" id="KW-0067">ATP-binding</keyword>
<feature type="repeat" description="ANK" evidence="6">
    <location>
        <begin position="1060"/>
        <end position="1092"/>
    </location>
</feature>
<feature type="repeat" description="ANK" evidence="6">
    <location>
        <begin position="474"/>
        <end position="506"/>
    </location>
</feature>
<dbReference type="SMART" id="SM00248">
    <property type="entry name" value="ANK"/>
    <property type="match status" value="11"/>
</dbReference>
<name>A0A0G4IAY4_9ALVE</name>
<evidence type="ECO:0000256" key="3">
    <source>
        <dbReference type="ARBA" id="ARBA00022741"/>
    </source>
</evidence>
<evidence type="ECO:0000259" key="9">
    <source>
        <dbReference type="PROSITE" id="PS50011"/>
    </source>
</evidence>
<proteinExistence type="predicted"/>
<feature type="region of interest" description="Disordered" evidence="8">
    <location>
        <begin position="104"/>
        <end position="130"/>
    </location>
</feature>
<organism evidence="10">
    <name type="scientific">Chromera velia CCMP2878</name>
    <dbReference type="NCBI Taxonomy" id="1169474"/>
    <lineage>
        <taxon>Eukaryota</taxon>
        <taxon>Sar</taxon>
        <taxon>Alveolata</taxon>
        <taxon>Colpodellida</taxon>
        <taxon>Chromeraceae</taxon>
        <taxon>Chromera</taxon>
    </lineage>
</organism>
<dbReference type="PROSITE" id="PS50088">
    <property type="entry name" value="ANK_REPEAT"/>
    <property type="match status" value="10"/>
</dbReference>
<protein>
    <recommendedName>
        <fullName evidence="9">Protein kinase domain-containing protein</fullName>
    </recommendedName>
</protein>
<keyword evidence="1" id="KW-0808">Transferase</keyword>
<dbReference type="GO" id="GO:0004674">
    <property type="term" value="F:protein serine/threonine kinase activity"/>
    <property type="evidence" value="ECO:0007669"/>
    <property type="project" value="UniProtKB-KW"/>
</dbReference>
<feature type="repeat" description="ANK" evidence="6">
    <location>
        <begin position="1128"/>
        <end position="1160"/>
    </location>
</feature>
<evidence type="ECO:0000256" key="6">
    <source>
        <dbReference type="PROSITE-ProRule" id="PRU00023"/>
    </source>
</evidence>
<reference evidence="10" key="1">
    <citation type="submission" date="2014-11" db="EMBL/GenBank/DDBJ databases">
        <authorList>
            <person name="Otto D Thomas"/>
            <person name="Naeem Raeece"/>
        </authorList>
    </citation>
    <scope>NUCLEOTIDE SEQUENCE</scope>
</reference>
<feature type="binding site" evidence="7">
    <location>
        <position position="205"/>
    </location>
    <ligand>
        <name>ATP</name>
        <dbReference type="ChEBI" id="CHEBI:30616"/>
    </ligand>
</feature>
<dbReference type="CDD" id="cd14014">
    <property type="entry name" value="STKc_PknB_like"/>
    <property type="match status" value="1"/>
</dbReference>
<dbReference type="PROSITE" id="PS00108">
    <property type="entry name" value="PROTEIN_KINASE_ST"/>
    <property type="match status" value="1"/>
</dbReference>
<dbReference type="SMART" id="SM00220">
    <property type="entry name" value="S_TKc"/>
    <property type="match status" value="1"/>
</dbReference>
<feature type="domain" description="Protein kinase" evidence="9">
    <location>
        <begin position="698"/>
        <end position="959"/>
    </location>
</feature>
<dbReference type="EMBL" id="CDMZ01005776">
    <property type="protein sequence ID" value="CEM54315.1"/>
    <property type="molecule type" value="Genomic_DNA"/>
</dbReference>
<dbReference type="PhylomeDB" id="A0A0G4IAY4"/>
<dbReference type="InterPro" id="IPR001245">
    <property type="entry name" value="Ser-Thr/Tyr_kinase_cat_dom"/>
</dbReference>
<dbReference type="InterPro" id="IPR011009">
    <property type="entry name" value="Kinase-like_dom_sf"/>
</dbReference>
<feature type="repeat" description="ANK" evidence="6">
    <location>
        <begin position="507"/>
        <end position="539"/>
    </location>
</feature>
<dbReference type="Pfam" id="PF13857">
    <property type="entry name" value="Ank_5"/>
    <property type="match status" value="1"/>
</dbReference>
<dbReference type="InterPro" id="IPR036770">
    <property type="entry name" value="Ankyrin_rpt-contain_sf"/>
</dbReference>
<dbReference type="Gene3D" id="1.10.510.10">
    <property type="entry name" value="Transferase(Phosphotransferase) domain 1"/>
    <property type="match status" value="2"/>
</dbReference>
<evidence type="ECO:0000256" key="7">
    <source>
        <dbReference type="PROSITE-ProRule" id="PRU10141"/>
    </source>
</evidence>
<feature type="repeat" description="ANK" evidence="6">
    <location>
        <begin position="1239"/>
        <end position="1271"/>
    </location>
</feature>
<evidence type="ECO:0000256" key="1">
    <source>
        <dbReference type="ARBA" id="ARBA00022527"/>
    </source>
</evidence>
<feature type="compositionally biased region" description="Gly residues" evidence="8">
    <location>
        <begin position="112"/>
        <end position="126"/>
    </location>
</feature>
<sequence>MEEQADDVGGVAGGNSWNVGDFSQRAFEEESMHPNRNEWLLDGQRMGTETARAFVRRDEVGVENGSSNCRSWIIGDVPPVSFHESSVEPQQEYLQALRRREDNVELHQQGAGSAGGDPQGEGGGEGSNEEFPEMLSAVAENYQSVTSRQLEGSAPPEGIALGETDRQIAIIMKAIPGLTNLKVVGKGGFGHVFKGKLNGAYVAIKLIPQKTESRGRPLETDVREEKHRTFVDRECRPLTTALLDVDGIPNVCTFFSAHSAQGCTLLVLELCEGDLTKFTRGRRLTVDLAASITKTISKTLEGLHKRGIKHLDLKQQNVLLKTVPTQQNAWLKRLPSGQLQLQIEAETLCNGIRVSDFGLAQLHTEEGSVVGTLGGGTPCYMAPEQWREGGAAVTEKADVYALGFLLWELLSGKRAWEGKCREEIRVCVLNGERPSLEEIPEELRPLVSCMWRQNAAERPTAEECAQFLECPPYYSETAAHAACRFGEAEGLRILVDAGADLNIQDGHGYTPAHLAAQEGHVEVLRVLAHAGADLEVRDKDGRTPADLARWPEVVKFLEDLLTSQRGQMENPVGRLHRQGGFREASCPRTLLLPAVFPTRQYRAAPPCMYVQVPEGASSCRETLAGNVSRGFESRRMPILRVEADSHCVGQADGGGARPSGRNVSGWHTGEAAVRQSGALLCLTRAERENLAAVPGLEISETFLPEEGTPGSVCKGTIHGHPVVVERVVVPRGEADKVDKSVSKLLSVMMRGASSPNVRKSFGKVPCPDSQSVLLVLESCKSDFTRLTNRGAASAKTALSVVRTIADSLVELQRNGGRNKGVFAPGVLKLESVLLKGAPKSFGLAETSALCKSIRLSGFGIASSGMSPYIPPEQWREGGAAVTEKADVYALGFLLWELLSGKRAWEGKCREEIRVCVLNGERPSLEAMHLEVAKLVSWMWRQEVADRPTAAVIGKELIRLGEGETVLHAVRSSDSSTVSKLVTLGLVDVNWVSEVGYTPLHEASEEGDDTVVSILVKAGVEVDKADNTGWTPLCIAAQKGHDSVVSILLAAGAEKDNATKSGSTPLYLAAQYGHDAVVSTLLNAGAEVDKADIKQGLRTALFIAAEEGHQTVVSILLAAGAEKDLADRNGDTPLLVAALDGHDAVVSMLLEAGAEKDRANDVRLLQLSESSPIGFLFLSLSFCPISGPFALDNVESRCDEKDKAIKDGSTPLLIAAAHGRCCVVSILLEAGAEKDKTDRDGKTPIYRAAFYGHNSAVSVLLAAGAEKDKATKDGRAPLFAAAERGHDTVVWTLLRAGAEVDKPDINGRTPLDIAKLKGHEAVIALLQ</sequence>
<keyword evidence="5 6" id="KW-0040">ANK repeat</keyword>
<dbReference type="VEuPathDB" id="CryptoDB:Cvel_2139"/>
<dbReference type="PROSITE" id="PS50297">
    <property type="entry name" value="ANK_REP_REGION"/>
    <property type="match status" value="10"/>
</dbReference>
<dbReference type="Pfam" id="PF00069">
    <property type="entry name" value="Pkinase"/>
    <property type="match status" value="1"/>
</dbReference>
<feature type="repeat" description="ANK" evidence="6">
    <location>
        <begin position="1272"/>
        <end position="1304"/>
    </location>
</feature>
<evidence type="ECO:0000256" key="4">
    <source>
        <dbReference type="ARBA" id="ARBA00022840"/>
    </source>
</evidence>
<feature type="domain" description="Protein kinase" evidence="9">
    <location>
        <begin position="178"/>
        <end position="474"/>
    </location>
</feature>
<dbReference type="SUPFAM" id="SSF56112">
    <property type="entry name" value="Protein kinase-like (PK-like)"/>
    <property type="match status" value="2"/>
</dbReference>
<dbReference type="GO" id="GO:0005524">
    <property type="term" value="F:ATP binding"/>
    <property type="evidence" value="ECO:0007669"/>
    <property type="project" value="UniProtKB-UniRule"/>
</dbReference>
<dbReference type="InterPro" id="IPR017441">
    <property type="entry name" value="Protein_kinase_ATP_BS"/>
</dbReference>
<evidence type="ECO:0000313" key="10">
    <source>
        <dbReference type="EMBL" id="CEM54315.1"/>
    </source>
</evidence>
<dbReference type="PANTHER" id="PTHR24198:SF165">
    <property type="entry name" value="ANKYRIN REPEAT-CONTAINING PROTEIN-RELATED"/>
    <property type="match status" value="1"/>
</dbReference>
<dbReference type="PANTHER" id="PTHR24198">
    <property type="entry name" value="ANKYRIN REPEAT AND PROTEIN KINASE DOMAIN-CONTAINING PROTEIN"/>
    <property type="match status" value="1"/>
</dbReference>
<gene>
    <name evidence="10" type="ORF">Cvel_2139</name>
</gene>
<accession>A0A0G4IAY4</accession>
<feature type="repeat" description="ANK" evidence="6">
    <location>
        <begin position="1027"/>
        <end position="1059"/>
    </location>
</feature>
<evidence type="ECO:0000256" key="5">
    <source>
        <dbReference type="ARBA" id="ARBA00023043"/>
    </source>
</evidence>
<feature type="repeat" description="ANK" evidence="6">
    <location>
        <begin position="1095"/>
        <end position="1127"/>
    </location>
</feature>
<dbReference type="Pfam" id="PF07714">
    <property type="entry name" value="PK_Tyr_Ser-Thr"/>
    <property type="match status" value="1"/>
</dbReference>
<dbReference type="Gene3D" id="1.25.40.20">
    <property type="entry name" value="Ankyrin repeat-containing domain"/>
    <property type="match status" value="4"/>
</dbReference>
<dbReference type="PRINTS" id="PR01415">
    <property type="entry name" value="ANKYRIN"/>
</dbReference>
<keyword evidence="3 7" id="KW-0547">Nucleotide-binding</keyword>
<feature type="repeat" description="ANK" evidence="6">
    <location>
        <begin position="994"/>
        <end position="1026"/>
    </location>
</feature>
<keyword evidence="1" id="KW-0418">Kinase</keyword>
<dbReference type="Gene3D" id="3.30.200.20">
    <property type="entry name" value="Phosphorylase Kinase, domain 1"/>
    <property type="match status" value="1"/>
</dbReference>
<keyword evidence="1" id="KW-0723">Serine/threonine-protein kinase</keyword>
<keyword evidence="2" id="KW-0677">Repeat</keyword>
<dbReference type="Pfam" id="PF13637">
    <property type="entry name" value="Ank_4"/>
    <property type="match status" value="1"/>
</dbReference>
<dbReference type="PROSITE" id="PS50011">
    <property type="entry name" value="PROTEIN_KINASE_DOM"/>
    <property type="match status" value="2"/>
</dbReference>
<dbReference type="InterPro" id="IPR002110">
    <property type="entry name" value="Ankyrin_rpt"/>
</dbReference>
<feature type="repeat" description="ANK" evidence="6">
    <location>
        <begin position="1206"/>
        <end position="1238"/>
    </location>
</feature>
<dbReference type="InterPro" id="IPR000719">
    <property type="entry name" value="Prot_kinase_dom"/>
</dbReference>
<evidence type="ECO:0000256" key="8">
    <source>
        <dbReference type="SAM" id="MobiDB-lite"/>
    </source>
</evidence>
<evidence type="ECO:0000256" key="2">
    <source>
        <dbReference type="ARBA" id="ARBA00022737"/>
    </source>
</evidence>
<dbReference type="Pfam" id="PF12796">
    <property type="entry name" value="Ank_2"/>
    <property type="match status" value="3"/>
</dbReference>
<dbReference type="InterPro" id="IPR008271">
    <property type="entry name" value="Ser/Thr_kinase_AS"/>
</dbReference>
<dbReference type="SUPFAM" id="SSF48403">
    <property type="entry name" value="Ankyrin repeat"/>
    <property type="match status" value="3"/>
</dbReference>
<dbReference type="PROSITE" id="PS00107">
    <property type="entry name" value="PROTEIN_KINASE_ATP"/>
    <property type="match status" value="1"/>
</dbReference>